<dbReference type="InterPro" id="IPR001128">
    <property type="entry name" value="Cyt_P450"/>
</dbReference>
<evidence type="ECO:0000313" key="2">
    <source>
        <dbReference type="Proteomes" id="UP001199106"/>
    </source>
</evidence>
<dbReference type="GO" id="GO:0016705">
    <property type="term" value="F:oxidoreductase activity, acting on paired donors, with incorporation or reduction of molecular oxygen"/>
    <property type="evidence" value="ECO:0007669"/>
    <property type="project" value="InterPro"/>
</dbReference>
<proteinExistence type="predicted"/>
<name>A0AAD4I8C0_9PLEO</name>
<comment type="caution">
    <text evidence="1">The sequence shown here is derived from an EMBL/GenBank/DDBJ whole genome shotgun (WGS) entry which is preliminary data.</text>
</comment>
<dbReference type="GO" id="GO:0004497">
    <property type="term" value="F:monooxygenase activity"/>
    <property type="evidence" value="ECO:0007669"/>
    <property type="project" value="InterPro"/>
</dbReference>
<dbReference type="EMBL" id="JAANER010000005">
    <property type="protein sequence ID" value="KAG9189897.1"/>
    <property type="molecule type" value="Genomic_DNA"/>
</dbReference>
<dbReference type="GO" id="GO:0020037">
    <property type="term" value="F:heme binding"/>
    <property type="evidence" value="ECO:0007669"/>
    <property type="project" value="InterPro"/>
</dbReference>
<dbReference type="InterPro" id="IPR036396">
    <property type="entry name" value="Cyt_P450_sf"/>
</dbReference>
<protein>
    <submittedName>
        <fullName evidence="1">Uncharacterized protein</fullName>
    </submittedName>
</protein>
<dbReference type="Gene3D" id="1.10.630.10">
    <property type="entry name" value="Cytochrome P450"/>
    <property type="match status" value="1"/>
</dbReference>
<dbReference type="InterPro" id="IPR050121">
    <property type="entry name" value="Cytochrome_P450_monoxygenase"/>
</dbReference>
<reference evidence="1" key="1">
    <citation type="submission" date="2021-07" db="EMBL/GenBank/DDBJ databases">
        <title>Genome Resource of American Ginseng Black Spot Pathogen Alternaria panax.</title>
        <authorList>
            <person name="Qiu C."/>
            <person name="Wang W."/>
            <person name="Liu Z."/>
        </authorList>
    </citation>
    <scope>NUCLEOTIDE SEQUENCE</scope>
    <source>
        <strain evidence="1">BNCC115425</strain>
    </source>
</reference>
<dbReference type="Pfam" id="PF00067">
    <property type="entry name" value="p450"/>
    <property type="match status" value="1"/>
</dbReference>
<dbReference type="Proteomes" id="UP001199106">
    <property type="component" value="Unassembled WGS sequence"/>
</dbReference>
<dbReference type="AlphaFoldDB" id="A0AAD4I8C0"/>
<dbReference type="PANTHER" id="PTHR24305:SF190">
    <property type="entry name" value="P450, PUTATIVE (EUROFUNG)-RELATED"/>
    <property type="match status" value="1"/>
</dbReference>
<sequence>MDKLQIKPSFRKILDFQTLHLDNRVSGRNKSPDDRSDFLDKLLPMEQEGKATRFHTRQAISQNIAAGSDTTAISLTTVIAYLTINSNTLAALRHELDEATASGSLSDPTIFQEAQKLPYLQAVIMEALRVHPAVGAPMTRIVGPQGLVIADQFFSPSTEVGVNAWVIHNNKPIFGPDAHIFRPEG</sequence>
<keyword evidence="2" id="KW-1185">Reference proteome</keyword>
<dbReference type="SUPFAM" id="SSF48264">
    <property type="entry name" value="Cytochrome P450"/>
    <property type="match status" value="1"/>
</dbReference>
<gene>
    <name evidence="1" type="ORF">G6011_06765</name>
</gene>
<accession>A0AAD4I8C0</accession>
<organism evidence="1 2">
    <name type="scientific">Alternaria panax</name>
    <dbReference type="NCBI Taxonomy" id="48097"/>
    <lineage>
        <taxon>Eukaryota</taxon>
        <taxon>Fungi</taxon>
        <taxon>Dikarya</taxon>
        <taxon>Ascomycota</taxon>
        <taxon>Pezizomycotina</taxon>
        <taxon>Dothideomycetes</taxon>
        <taxon>Pleosporomycetidae</taxon>
        <taxon>Pleosporales</taxon>
        <taxon>Pleosporineae</taxon>
        <taxon>Pleosporaceae</taxon>
        <taxon>Alternaria</taxon>
        <taxon>Alternaria sect. Panax</taxon>
    </lineage>
</organism>
<evidence type="ECO:0000313" key="1">
    <source>
        <dbReference type="EMBL" id="KAG9189897.1"/>
    </source>
</evidence>
<dbReference type="GO" id="GO:0005506">
    <property type="term" value="F:iron ion binding"/>
    <property type="evidence" value="ECO:0007669"/>
    <property type="project" value="InterPro"/>
</dbReference>
<dbReference type="PANTHER" id="PTHR24305">
    <property type="entry name" value="CYTOCHROME P450"/>
    <property type="match status" value="1"/>
</dbReference>